<dbReference type="InterPro" id="IPR010265">
    <property type="entry name" value="Phage_lambda_TipM"/>
</dbReference>
<keyword evidence="2" id="KW-1185">Reference proteome</keyword>
<protein>
    <submittedName>
        <fullName evidence="1">Uncharacterized protein</fullName>
    </submittedName>
</protein>
<proteinExistence type="predicted"/>
<dbReference type="OrthoDB" id="8607203at2"/>
<dbReference type="Pfam" id="PF05939">
    <property type="entry name" value="Phage_min_tail"/>
    <property type="match status" value="1"/>
</dbReference>
<dbReference type="EMBL" id="CP017480">
    <property type="protein sequence ID" value="APG06558.1"/>
    <property type="molecule type" value="Genomic_DNA"/>
</dbReference>
<evidence type="ECO:0000313" key="2">
    <source>
        <dbReference type="Proteomes" id="UP000182987"/>
    </source>
</evidence>
<name>A0A0G9HL79_9GAMM</name>
<sequence>MTDTFTWATQAGNTGTETGSVLESKYGDGYRAIVANGIDPLSRSWPFAWTGRWQDVFAMRDFLRAHIGVPFYWTAPRDVQQLYTCKDWQVRDVGGPVYTISGTFEQFNAS</sequence>
<accession>A0A0G9HL79</accession>
<dbReference type="Proteomes" id="UP000182987">
    <property type="component" value="Chromosome"/>
</dbReference>
<dbReference type="AlphaFoldDB" id="A0A0G9HL79"/>
<gene>
    <name evidence="1" type="ORF">BJI69_14365</name>
</gene>
<dbReference type="KEGG" id="lrz:BJI69_14365"/>
<dbReference type="PATRIC" id="fig|1440763.5.peg.2979"/>
<evidence type="ECO:0000313" key="1">
    <source>
        <dbReference type="EMBL" id="APG06558.1"/>
    </source>
</evidence>
<dbReference type="RefSeq" id="WP_046966141.1">
    <property type="nucleotide sequence ID" value="NZ_CP017480.1"/>
</dbReference>
<reference evidence="2" key="1">
    <citation type="submission" date="2016-09" db="EMBL/GenBank/DDBJ databases">
        <authorList>
            <person name="Lysoe E."/>
        </authorList>
    </citation>
    <scope>NUCLEOTIDE SEQUENCE [LARGE SCALE GENOMIC DNA]</scope>
    <source>
        <strain evidence="2">LJ96T</strain>
    </source>
</reference>
<dbReference type="STRING" id="1440763.BJI69_14365"/>
<organism evidence="1 2">
    <name type="scientific">Luteibacter rhizovicinus DSM 16549</name>
    <dbReference type="NCBI Taxonomy" id="1440763"/>
    <lineage>
        <taxon>Bacteria</taxon>
        <taxon>Pseudomonadati</taxon>
        <taxon>Pseudomonadota</taxon>
        <taxon>Gammaproteobacteria</taxon>
        <taxon>Lysobacterales</taxon>
        <taxon>Rhodanobacteraceae</taxon>
        <taxon>Luteibacter</taxon>
    </lineage>
</organism>